<proteinExistence type="predicted"/>
<protein>
    <submittedName>
        <fullName evidence="1">Uncharacterized protein</fullName>
    </submittedName>
</protein>
<organism evidence="1">
    <name type="scientific">marine metagenome</name>
    <dbReference type="NCBI Taxonomy" id="408172"/>
    <lineage>
        <taxon>unclassified sequences</taxon>
        <taxon>metagenomes</taxon>
        <taxon>ecological metagenomes</taxon>
    </lineage>
</organism>
<accession>A0A381PRQ1</accession>
<dbReference type="AlphaFoldDB" id="A0A381PRQ1"/>
<sequence>MGVIISFLNKQDLNKLEIRIRKKR</sequence>
<evidence type="ECO:0000313" key="1">
    <source>
        <dbReference type="EMBL" id="SUZ68153.1"/>
    </source>
</evidence>
<gene>
    <name evidence="1" type="ORF">METZ01_LOCUS21007</name>
</gene>
<name>A0A381PRQ1_9ZZZZ</name>
<dbReference type="EMBL" id="UINC01001031">
    <property type="protein sequence ID" value="SUZ68153.1"/>
    <property type="molecule type" value="Genomic_DNA"/>
</dbReference>
<reference evidence="1" key="1">
    <citation type="submission" date="2018-05" db="EMBL/GenBank/DDBJ databases">
        <authorList>
            <person name="Lanie J.A."/>
            <person name="Ng W.-L."/>
            <person name="Kazmierczak K.M."/>
            <person name="Andrzejewski T.M."/>
            <person name="Davidsen T.M."/>
            <person name="Wayne K.J."/>
            <person name="Tettelin H."/>
            <person name="Glass J.I."/>
            <person name="Rusch D."/>
            <person name="Podicherti R."/>
            <person name="Tsui H.-C.T."/>
            <person name="Winkler M.E."/>
        </authorList>
    </citation>
    <scope>NUCLEOTIDE SEQUENCE</scope>
</reference>